<feature type="domain" description="Zinc finger Ogr/Delta-type" evidence="1">
    <location>
        <begin position="7"/>
        <end position="52"/>
    </location>
</feature>
<evidence type="ECO:0000313" key="2">
    <source>
        <dbReference type="EMBL" id="CNI46354.1"/>
    </source>
</evidence>
<evidence type="ECO:0000313" key="5">
    <source>
        <dbReference type="Proteomes" id="UP000045840"/>
    </source>
</evidence>
<evidence type="ECO:0000313" key="4">
    <source>
        <dbReference type="Proteomes" id="UP000044625"/>
    </source>
</evidence>
<dbReference type="EMBL" id="CQAZ01000053">
    <property type="protein sequence ID" value="CNI46354.1"/>
    <property type="molecule type" value="Genomic_DNA"/>
</dbReference>
<organism evidence="2 5">
    <name type="scientific">Yersinia pekkanenii</name>
    <dbReference type="NCBI Taxonomy" id="1288385"/>
    <lineage>
        <taxon>Bacteria</taxon>
        <taxon>Pseudomonadati</taxon>
        <taxon>Pseudomonadota</taxon>
        <taxon>Gammaproteobacteria</taxon>
        <taxon>Enterobacterales</taxon>
        <taxon>Yersiniaceae</taxon>
        <taxon>Yersinia</taxon>
    </lineage>
</organism>
<dbReference type="EMBL" id="CWJL01000005">
    <property type="protein sequence ID" value="CRY65733.1"/>
    <property type="molecule type" value="Genomic_DNA"/>
</dbReference>
<reference evidence="5" key="1">
    <citation type="submission" date="2015-03" db="EMBL/GenBank/DDBJ databases">
        <authorList>
            <consortium name="Pathogen Informatics"/>
        </authorList>
    </citation>
    <scope>NUCLEOTIDE SEQUENCE [LARGE SCALE GENOMIC DNA]</scope>
    <source>
        <strain evidence="5">A125KOH2</strain>
    </source>
</reference>
<dbReference type="Proteomes" id="UP000045840">
    <property type="component" value="Unassembled WGS sequence"/>
</dbReference>
<evidence type="ECO:0000313" key="3">
    <source>
        <dbReference type="EMBL" id="CRY65733.1"/>
    </source>
</evidence>
<reference evidence="2" key="2">
    <citation type="submission" date="2015-03" db="EMBL/GenBank/DDBJ databases">
        <authorList>
            <person name="Murphy D."/>
        </authorList>
    </citation>
    <scope>NUCLEOTIDE SEQUENCE [LARGE SCALE GENOMIC DNA]</scope>
    <source>
        <strain evidence="2">A125KOH2</strain>
    </source>
</reference>
<keyword evidence="4" id="KW-1185">Reference proteome</keyword>
<proteinExistence type="predicted"/>
<reference evidence="3 4" key="3">
    <citation type="submission" date="2015-03" db="EMBL/GenBank/DDBJ databases">
        <authorList>
            <consortium name="Pathogen Informatics"/>
            <person name="Murphy D."/>
        </authorList>
    </citation>
    <scope>NUCLEOTIDE SEQUENCE [LARGE SCALE GENOMIC DNA]</scope>
    <source>
        <strain evidence="4">type strain: CIP110230</strain>
        <strain evidence="3">Type strain: CIP110230</strain>
    </source>
</reference>
<protein>
    <submittedName>
        <fullName evidence="2">Phage-like protein</fullName>
    </submittedName>
</protein>
<dbReference type="OrthoDB" id="6895359at2"/>
<name>A0A0T9R6A0_9GAMM</name>
<dbReference type="RefSeq" id="WP_072086362.1">
    <property type="nucleotide sequence ID" value="NZ_CAWMMU010000005.1"/>
</dbReference>
<dbReference type="AlphaFoldDB" id="A0A0T9R6A0"/>
<dbReference type="Pfam" id="PF04606">
    <property type="entry name" value="Ogr_Delta"/>
    <property type="match status" value="1"/>
</dbReference>
<accession>A0A0T9R6A0</accession>
<evidence type="ECO:0000259" key="1">
    <source>
        <dbReference type="Pfam" id="PF04606"/>
    </source>
</evidence>
<dbReference type="InterPro" id="IPR007684">
    <property type="entry name" value="Znf_Ogr/Delta"/>
</dbReference>
<gene>
    <name evidence="2" type="ORF">ERS008529_04104</name>
    <name evidence="3" type="ORF">ERS137968_01475</name>
</gene>
<dbReference type="Proteomes" id="UP000044625">
    <property type="component" value="Unassembled WGS sequence"/>
</dbReference>
<sequence length="59" mass="6717">MATLKVKCPTCNAIMYRRQVIQQSNNATNMYYTCSNVECGETGLYNLSLSHAVKKIKKR</sequence>